<dbReference type="Gene3D" id="1.20.1260.10">
    <property type="match status" value="1"/>
</dbReference>
<dbReference type="AlphaFoldDB" id="A0A7Y8GT58"/>
<keyword evidence="2" id="KW-1185">Reference proteome</keyword>
<dbReference type="InterPro" id="IPR012347">
    <property type="entry name" value="Ferritin-like"/>
</dbReference>
<proteinExistence type="predicted"/>
<comment type="caution">
    <text evidence="1">The sequence shown here is derived from an EMBL/GenBank/DDBJ whole genome shotgun (WGS) entry which is preliminary data.</text>
</comment>
<dbReference type="EMBL" id="VYGV01000005">
    <property type="protein sequence ID" value="NWF44410.1"/>
    <property type="molecule type" value="Genomic_DNA"/>
</dbReference>
<dbReference type="Proteomes" id="UP000545507">
    <property type="component" value="Unassembled WGS sequence"/>
</dbReference>
<dbReference type="InterPro" id="IPR009078">
    <property type="entry name" value="Ferritin-like_SF"/>
</dbReference>
<dbReference type="CDD" id="cd00657">
    <property type="entry name" value="Ferritin_like"/>
    <property type="match status" value="1"/>
</dbReference>
<reference evidence="1 2" key="1">
    <citation type="submission" date="2019-09" db="EMBL/GenBank/DDBJ databases">
        <title>Hydrogenophaga aromatica sp. nov., isolated from a para-xylene-degrading enrichment culture.</title>
        <authorList>
            <person name="Tancsics A."/>
            <person name="Banerjee S."/>
        </authorList>
    </citation>
    <scope>NUCLEOTIDE SEQUENCE [LARGE SCALE GENOMIC DNA]</scope>
    <source>
        <strain evidence="1 2">D2P1</strain>
    </source>
</reference>
<sequence>MSRITTASTSLIAATPSRRSFMGTGGALSAVAVALLAGKDVMAAGMKGDMTKDVSILNVALGLEHEAINAYQLGAGSGLLQKPVLDVAVQFQGHHKTHRDALIATIQKLGGKPVAEMKLEEYARALNAASLKSQGDVLDLAARLELGATNAYLSVIPALGDRELAKVAARLAADETMHFTVLNNALGRSLPPGAFSFGA</sequence>
<dbReference type="RefSeq" id="WP_177133564.1">
    <property type="nucleotide sequence ID" value="NZ_VYGV01000005.1"/>
</dbReference>
<dbReference type="Pfam" id="PF13668">
    <property type="entry name" value="Ferritin_2"/>
    <property type="match status" value="1"/>
</dbReference>
<dbReference type="SUPFAM" id="SSF47240">
    <property type="entry name" value="Ferritin-like"/>
    <property type="match status" value="1"/>
</dbReference>
<dbReference type="PROSITE" id="PS51318">
    <property type="entry name" value="TAT"/>
    <property type="match status" value="1"/>
</dbReference>
<accession>A0A7Y8GT58</accession>
<gene>
    <name evidence="1" type="ORF">F3K02_03960</name>
</gene>
<evidence type="ECO:0000313" key="2">
    <source>
        <dbReference type="Proteomes" id="UP000545507"/>
    </source>
</evidence>
<organism evidence="1 2">
    <name type="scientific">Hydrogenophaga aromaticivorans</name>
    <dbReference type="NCBI Taxonomy" id="2610898"/>
    <lineage>
        <taxon>Bacteria</taxon>
        <taxon>Pseudomonadati</taxon>
        <taxon>Pseudomonadota</taxon>
        <taxon>Betaproteobacteria</taxon>
        <taxon>Burkholderiales</taxon>
        <taxon>Comamonadaceae</taxon>
        <taxon>Hydrogenophaga</taxon>
    </lineage>
</organism>
<name>A0A7Y8GT58_9BURK</name>
<protein>
    <submittedName>
        <fullName evidence="1">Ferritin-like domain-containing protein</fullName>
    </submittedName>
</protein>
<dbReference type="InterPro" id="IPR006311">
    <property type="entry name" value="TAT_signal"/>
</dbReference>
<evidence type="ECO:0000313" key="1">
    <source>
        <dbReference type="EMBL" id="NWF44410.1"/>
    </source>
</evidence>